<dbReference type="NCBIfam" id="TIGR04183">
    <property type="entry name" value="Por_Secre_tail"/>
    <property type="match status" value="1"/>
</dbReference>
<feature type="non-terminal residue" evidence="2">
    <location>
        <position position="1"/>
    </location>
</feature>
<proteinExistence type="predicted"/>
<evidence type="ECO:0000313" key="2">
    <source>
        <dbReference type="EMBL" id="GAJ04898.1"/>
    </source>
</evidence>
<sequence>PDIPATIDLDPDTLNLNSEGEWITCYIELSEGYDVSDIDVSTVLLKGIVEAESQPTEVGDYDSDGIPDRMVKFDRASVQDILEPRDEVEITVEGELTDGTPFKGSDTIRVIDEGEKKAQGQISQVQFNLSQNYPNPFNPETTIEYSLAESSHVILKIYNLSGQLIKTLVNEYQQAGSHKIIWYGDNEVGQEVATGIYFYRIKAEDFVSTKKMVVLK</sequence>
<protein>
    <recommendedName>
        <fullName evidence="1">FlgD/Vpr Ig-like domain-containing protein</fullName>
    </recommendedName>
</protein>
<organism evidence="2">
    <name type="scientific">marine sediment metagenome</name>
    <dbReference type="NCBI Taxonomy" id="412755"/>
    <lineage>
        <taxon>unclassified sequences</taxon>
        <taxon>metagenomes</taxon>
        <taxon>ecological metagenomes</taxon>
    </lineage>
</organism>
<dbReference type="InterPro" id="IPR026444">
    <property type="entry name" value="Secre_tail"/>
</dbReference>
<comment type="caution">
    <text evidence="2">The sequence shown here is derived from an EMBL/GenBank/DDBJ whole genome shotgun (WGS) entry which is preliminary data.</text>
</comment>
<evidence type="ECO:0000259" key="1">
    <source>
        <dbReference type="Pfam" id="PF13860"/>
    </source>
</evidence>
<dbReference type="Pfam" id="PF13860">
    <property type="entry name" value="FlgD_ig"/>
    <property type="match status" value="1"/>
</dbReference>
<dbReference type="AlphaFoldDB" id="X1THV6"/>
<gene>
    <name evidence="2" type="ORF">S12H4_46726</name>
</gene>
<accession>X1THV6</accession>
<reference evidence="2" key="1">
    <citation type="journal article" date="2014" name="Front. Microbiol.">
        <title>High frequency of phylogenetically diverse reductive dehalogenase-homologous genes in deep subseafloor sedimentary metagenomes.</title>
        <authorList>
            <person name="Kawai M."/>
            <person name="Futagami T."/>
            <person name="Toyoda A."/>
            <person name="Takaki Y."/>
            <person name="Nishi S."/>
            <person name="Hori S."/>
            <person name="Arai W."/>
            <person name="Tsubouchi T."/>
            <person name="Morono Y."/>
            <person name="Uchiyama I."/>
            <person name="Ito T."/>
            <person name="Fujiyama A."/>
            <person name="Inagaki F."/>
            <person name="Takami H."/>
        </authorList>
    </citation>
    <scope>NUCLEOTIDE SEQUENCE</scope>
    <source>
        <strain evidence="2">Expedition CK06-06</strain>
    </source>
</reference>
<dbReference type="EMBL" id="BARW01029025">
    <property type="protein sequence ID" value="GAJ04898.1"/>
    <property type="molecule type" value="Genomic_DNA"/>
</dbReference>
<dbReference type="Gene3D" id="2.60.40.4070">
    <property type="match status" value="1"/>
</dbReference>
<name>X1THV6_9ZZZZ</name>
<dbReference type="InterPro" id="IPR025965">
    <property type="entry name" value="FlgD/Vpr_Ig-like"/>
</dbReference>
<feature type="domain" description="FlgD/Vpr Ig-like" evidence="1">
    <location>
        <begin position="141"/>
        <end position="204"/>
    </location>
</feature>